<proteinExistence type="predicted"/>
<name>A0ABU0IWN9_9CAUL</name>
<organism evidence="2 3">
    <name type="scientific">Caulobacter ginsengisoli</name>
    <dbReference type="NCBI Taxonomy" id="400775"/>
    <lineage>
        <taxon>Bacteria</taxon>
        <taxon>Pseudomonadati</taxon>
        <taxon>Pseudomonadota</taxon>
        <taxon>Alphaproteobacteria</taxon>
        <taxon>Caulobacterales</taxon>
        <taxon>Caulobacteraceae</taxon>
        <taxon>Caulobacter</taxon>
    </lineage>
</organism>
<keyword evidence="3" id="KW-1185">Reference proteome</keyword>
<dbReference type="EMBL" id="JAUSVS010000007">
    <property type="protein sequence ID" value="MDQ0465583.1"/>
    <property type="molecule type" value="Genomic_DNA"/>
</dbReference>
<evidence type="ECO:0000313" key="3">
    <source>
        <dbReference type="Proteomes" id="UP001228905"/>
    </source>
</evidence>
<comment type="caution">
    <text evidence="2">The sequence shown here is derived from an EMBL/GenBank/DDBJ whole genome shotgun (WGS) entry which is preliminary data.</text>
</comment>
<dbReference type="RefSeq" id="WP_307351030.1">
    <property type="nucleotide sequence ID" value="NZ_JAUSVS010000007.1"/>
</dbReference>
<protein>
    <recommendedName>
        <fullName evidence="4">ApeA N-terminal domain-containing protein</fullName>
    </recommendedName>
</protein>
<sequence>MTKPKTPNSAFPTRRFEGTVSKDEVSVSVAFSAEVNARGELKLVFDPLPHTNETFALRRGLSRGEEVTFWSLNATGPEGESLSSDSFHLTGYSSRTGENGDDLTIQGTCSEVEIVQELSEPSPFPQFRWTFRRFRTFSRLGHPIEGGTLYAGGAAPNPEDGQLITGFIAIQSDQAEVEPEWWTKIEARADHVRRVLSLASGVYLRSYMEDRLEGTTHRLRVFSLSKAPEPFLAPFHFLNLEPIFKSACTSSAEVCARFLELDPALRWLLSPAHYDESRLLGAMTALENIVEQAYPAKEFPLVKRGAFDRFAKAVRALIREHDLPEPVLSKVPELNRASFIDKVQRYVDEHGIVVADFPHGGLEPVIKARNAVVHTGIYFNDEPGEIDIWDHILVARELVIRILLNALEFEGNYFSALHGDEQLRFPSCRRLADKQHHEIPIDDPAGEPRPVVRRSSRESTE</sequence>
<evidence type="ECO:0000256" key="1">
    <source>
        <dbReference type="SAM" id="MobiDB-lite"/>
    </source>
</evidence>
<gene>
    <name evidence="2" type="ORF">QO010_003372</name>
</gene>
<reference evidence="2 3" key="1">
    <citation type="submission" date="2023-07" db="EMBL/GenBank/DDBJ databases">
        <title>Genomic Encyclopedia of Type Strains, Phase IV (KMG-IV): sequencing the most valuable type-strain genomes for metagenomic binning, comparative biology and taxonomic classification.</title>
        <authorList>
            <person name="Goeker M."/>
        </authorList>
    </citation>
    <scope>NUCLEOTIDE SEQUENCE [LARGE SCALE GENOMIC DNA]</scope>
    <source>
        <strain evidence="2 3">DSM 18695</strain>
    </source>
</reference>
<evidence type="ECO:0000313" key="2">
    <source>
        <dbReference type="EMBL" id="MDQ0465583.1"/>
    </source>
</evidence>
<evidence type="ECO:0008006" key="4">
    <source>
        <dbReference type="Google" id="ProtNLM"/>
    </source>
</evidence>
<feature type="region of interest" description="Disordered" evidence="1">
    <location>
        <begin position="437"/>
        <end position="461"/>
    </location>
</feature>
<dbReference type="Proteomes" id="UP001228905">
    <property type="component" value="Unassembled WGS sequence"/>
</dbReference>
<accession>A0ABU0IWN9</accession>